<dbReference type="AlphaFoldDB" id="A0A9D2S4K3"/>
<reference evidence="1" key="1">
    <citation type="journal article" date="2021" name="PeerJ">
        <title>Extensive microbial diversity within the chicken gut microbiome revealed by metagenomics and culture.</title>
        <authorList>
            <person name="Gilroy R."/>
            <person name="Ravi A."/>
            <person name="Getino M."/>
            <person name="Pursley I."/>
            <person name="Horton D.L."/>
            <person name="Alikhan N.F."/>
            <person name="Baker D."/>
            <person name="Gharbi K."/>
            <person name="Hall N."/>
            <person name="Watson M."/>
            <person name="Adriaenssens E.M."/>
            <person name="Foster-Nyarko E."/>
            <person name="Jarju S."/>
            <person name="Secka A."/>
            <person name="Antonio M."/>
            <person name="Oren A."/>
            <person name="Chaudhuri R.R."/>
            <person name="La Ragione R."/>
            <person name="Hildebrand F."/>
            <person name="Pallen M.J."/>
        </authorList>
    </citation>
    <scope>NUCLEOTIDE SEQUENCE</scope>
    <source>
        <strain evidence="1">ChiBcec8-13705</strain>
    </source>
</reference>
<dbReference type="PANTHER" id="PTHR10000:SF25">
    <property type="entry name" value="PHOSPHATASE YKRA-RELATED"/>
    <property type="match status" value="1"/>
</dbReference>
<dbReference type="SFLD" id="SFLDG01140">
    <property type="entry name" value="C2.B:_Phosphomannomutase_and_P"/>
    <property type="match status" value="1"/>
</dbReference>
<dbReference type="GO" id="GO:0000287">
    <property type="term" value="F:magnesium ion binding"/>
    <property type="evidence" value="ECO:0007669"/>
    <property type="project" value="TreeGrafter"/>
</dbReference>
<accession>A0A9D2S4K3</accession>
<gene>
    <name evidence="1" type="ORF">H9945_11450</name>
</gene>
<dbReference type="GO" id="GO:0016791">
    <property type="term" value="F:phosphatase activity"/>
    <property type="evidence" value="ECO:0007669"/>
    <property type="project" value="UniProtKB-ARBA"/>
</dbReference>
<dbReference type="InterPro" id="IPR036412">
    <property type="entry name" value="HAD-like_sf"/>
</dbReference>
<organism evidence="1 2">
    <name type="scientific">Candidatus Gemmiger avicola</name>
    <dbReference type="NCBI Taxonomy" id="2838605"/>
    <lineage>
        <taxon>Bacteria</taxon>
        <taxon>Bacillati</taxon>
        <taxon>Bacillota</taxon>
        <taxon>Clostridia</taxon>
        <taxon>Eubacteriales</taxon>
        <taxon>Gemmiger</taxon>
    </lineage>
</organism>
<dbReference type="SUPFAM" id="SSF56784">
    <property type="entry name" value="HAD-like"/>
    <property type="match status" value="1"/>
</dbReference>
<dbReference type="PROSITE" id="PS01229">
    <property type="entry name" value="COF_2"/>
    <property type="match status" value="1"/>
</dbReference>
<dbReference type="EMBL" id="DWYG01000190">
    <property type="protein sequence ID" value="HJB43099.1"/>
    <property type="molecule type" value="Genomic_DNA"/>
</dbReference>
<dbReference type="Gene3D" id="3.40.50.1000">
    <property type="entry name" value="HAD superfamily/HAD-like"/>
    <property type="match status" value="1"/>
</dbReference>
<keyword evidence="1" id="KW-0378">Hydrolase</keyword>
<sequence length="261" mass="27804">MSSPIRAAFFDFDGTLLPFGAAALPASTVRALGRLRQNGVKVILATGRPPIHLPRMPMLRAVTLDGYVMMNGQYCFDETGVFRELALPAAGMQALVDWLHTPAGQQELVCFVERDFSYLNRPIGPGPGPVETDTPVLDPARALTHPTYQLNAYLPPEREANFLAHCPGCVAVRWCDTFADILPAGGGKPAGLAAMLDHLGLRREESIAFGDGGNDISMLEYAGVGVAMGNALPAVKAAADYVTDSVDADGVEKALQHFGLI</sequence>
<comment type="caution">
    <text evidence="1">The sequence shown here is derived from an EMBL/GenBank/DDBJ whole genome shotgun (WGS) entry which is preliminary data.</text>
</comment>
<dbReference type="SFLD" id="SFLDS00003">
    <property type="entry name" value="Haloacid_Dehalogenase"/>
    <property type="match status" value="1"/>
</dbReference>
<protein>
    <submittedName>
        <fullName evidence="1">HAD hydrolase family protein</fullName>
    </submittedName>
</protein>
<evidence type="ECO:0000313" key="1">
    <source>
        <dbReference type="EMBL" id="HJB43099.1"/>
    </source>
</evidence>
<dbReference type="GO" id="GO:0005829">
    <property type="term" value="C:cytosol"/>
    <property type="evidence" value="ECO:0007669"/>
    <property type="project" value="TreeGrafter"/>
</dbReference>
<dbReference type="Proteomes" id="UP000886803">
    <property type="component" value="Unassembled WGS sequence"/>
</dbReference>
<dbReference type="Pfam" id="PF08282">
    <property type="entry name" value="Hydrolase_3"/>
    <property type="match status" value="1"/>
</dbReference>
<proteinExistence type="predicted"/>
<reference evidence="1" key="2">
    <citation type="submission" date="2021-04" db="EMBL/GenBank/DDBJ databases">
        <authorList>
            <person name="Gilroy R."/>
        </authorList>
    </citation>
    <scope>NUCLEOTIDE SEQUENCE</scope>
    <source>
        <strain evidence="1">ChiBcec8-13705</strain>
    </source>
</reference>
<name>A0A9D2S4K3_9FIRM</name>
<dbReference type="Gene3D" id="3.30.1240.10">
    <property type="match status" value="1"/>
</dbReference>
<dbReference type="PANTHER" id="PTHR10000">
    <property type="entry name" value="PHOSPHOSERINE PHOSPHATASE"/>
    <property type="match status" value="1"/>
</dbReference>
<evidence type="ECO:0000313" key="2">
    <source>
        <dbReference type="Proteomes" id="UP000886803"/>
    </source>
</evidence>
<dbReference type="InterPro" id="IPR023214">
    <property type="entry name" value="HAD_sf"/>
</dbReference>